<gene>
    <name evidence="2" type="ORF">SGA01_73210</name>
</gene>
<protein>
    <recommendedName>
        <fullName evidence="1">SnoaL-like domain-containing protein</fullName>
    </recommendedName>
</protein>
<evidence type="ECO:0000259" key="1">
    <source>
        <dbReference type="Pfam" id="PF12680"/>
    </source>
</evidence>
<dbReference type="EMBL" id="BJMN01000064">
    <property type="protein sequence ID" value="GEB61716.1"/>
    <property type="molecule type" value="Genomic_DNA"/>
</dbReference>
<keyword evidence="3" id="KW-1185">Reference proteome</keyword>
<name>A0A4Y3RVH7_9ACTN</name>
<proteinExistence type="predicted"/>
<dbReference type="InterPro" id="IPR037401">
    <property type="entry name" value="SnoaL-like"/>
</dbReference>
<evidence type="ECO:0000313" key="2">
    <source>
        <dbReference type="EMBL" id="GEB61716.1"/>
    </source>
</evidence>
<evidence type="ECO:0000313" key="3">
    <source>
        <dbReference type="Proteomes" id="UP000315226"/>
    </source>
</evidence>
<dbReference type="OrthoDB" id="4772778at2"/>
<dbReference type="InterPro" id="IPR032710">
    <property type="entry name" value="NTF2-like_dom_sf"/>
</dbReference>
<dbReference type="Pfam" id="PF12680">
    <property type="entry name" value="SnoaL_2"/>
    <property type="match status" value="1"/>
</dbReference>
<sequence>MRTDDTTTTTATSASAAEADVRRYYELVDAGDVPGLVGLFTADATYHRPGYEPFEGHEGLTRFYSGARVIRTGRHTLTKILVEGSDVAVHGEFNGELHDGTTVGLRFADFFQLAADGRFSRRDTFFFAPLV</sequence>
<dbReference type="Proteomes" id="UP000315226">
    <property type="component" value="Unassembled WGS sequence"/>
</dbReference>
<feature type="domain" description="SnoaL-like" evidence="1">
    <location>
        <begin position="21"/>
        <end position="121"/>
    </location>
</feature>
<dbReference type="RefSeq" id="WP_141302255.1">
    <property type="nucleotide sequence ID" value="NZ_BJMN01000064.1"/>
</dbReference>
<comment type="caution">
    <text evidence="2">The sequence shown here is derived from an EMBL/GenBank/DDBJ whole genome shotgun (WGS) entry which is preliminary data.</text>
</comment>
<organism evidence="2 3">
    <name type="scientific">Streptomyces gardneri</name>
    <dbReference type="NCBI Taxonomy" id="66892"/>
    <lineage>
        <taxon>Bacteria</taxon>
        <taxon>Bacillati</taxon>
        <taxon>Actinomycetota</taxon>
        <taxon>Actinomycetes</taxon>
        <taxon>Kitasatosporales</taxon>
        <taxon>Streptomycetaceae</taxon>
        <taxon>Streptomyces</taxon>
    </lineage>
</organism>
<accession>A0A4Y3RVH7</accession>
<dbReference type="Gene3D" id="3.10.450.50">
    <property type="match status" value="1"/>
</dbReference>
<dbReference type="SUPFAM" id="SSF54427">
    <property type="entry name" value="NTF2-like"/>
    <property type="match status" value="1"/>
</dbReference>
<reference evidence="2 3" key="1">
    <citation type="submission" date="2019-06" db="EMBL/GenBank/DDBJ databases">
        <title>Whole genome shotgun sequence of Streptomyces gardneri NBRC 12865.</title>
        <authorList>
            <person name="Hosoyama A."/>
            <person name="Uohara A."/>
            <person name="Ohji S."/>
            <person name="Ichikawa N."/>
        </authorList>
    </citation>
    <scope>NUCLEOTIDE SEQUENCE [LARGE SCALE GENOMIC DNA]</scope>
    <source>
        <strain evidence="2 3">NBRC 12865</strain>
    </source>
</reference>
<dbReference type="AlphaFoldDB" id="A0A4Y3RVH7"/>